<dbReference type="Proteomes" id="UP000824202">
    <property type="component" value="Unassembled WGS sequence"/>
</dbReference>
<evidence type="ECO:0000313" key="2">
    <source>
        <dbReference type="EMBL" id="HIX03629.1"/>
    </source>
</evidence>
<proteinExistence type="inferred from homology"/>
<protein>
    <submittedName>
        <fullName evidence="2">ROK family protein</fullName>
    </submittedName>
</protein>
<dbReference type="CDD" id="cd23763">
    <property type="entry name" value="ASKHA_ATPase_ROK"/>
    <property type="match status" value="1"/>
</dbReference>
<dbReference type="PANTHER" id="PTHR18964:SF149">
    <property type="entry name" value="BIFUNCTIONAL UDP-N-ACETYLGLUCOSAMINE 2-EPIMERASE_N-ACETYLMANNOSAMINE KINASE"/>
    <property type="match status" value="1"/>
</dbReference>
<dbReference type="PANTHER" id="PTHR18964">
    <property type="entry name" value="ROK (REPRESSOR, ORF, KINASE) FAMILY"/>
    <property type="match status" value="1"/>
</dbReference>
<name>A0A9D1V0S8_9BACT</name>
<dbReference type="Pfam" id="PF00480">
    <property type="entry name" value="ROK"/>
    <property type="match status" value="1"/>
</dbReference>
<dbReference type="AlphaFoldDB" id="A0A9D1V0S8"/>
<dbReference type="InterPro" id="IPR000600">
    <property type="entry name" value="ROK"/>
</dbReference>
<dbReference type="SUPFAM" id="SSF53067">
    <property type="entry name" value="Actin-like ATPase domain"/>
    <property type="match status" value="1"/>
</dbReference>
<dbReference type="InterPro" id="IPR043129">
    <property type="entry name" value="ATPase_NBD"/>
</dbReference>
<sequence length="367" mass="39773">MYNNDNRIVITLDAGGTNFVFGAIQGNKDIIPPFTLPSRADNLDTCMASLVEGFTQIISQLQEKPVAISFAFPGPADYPRGIIGGYLPNFPSFRDGVALGPFLEKKFGIPVFINNDGDLYAYGEALAGALPEINQKLQQAGSNKRYRNLIGYTIGTGFGIGIVIGGHLNLGDNSCVETWCLPNNQSPDFILEDGVSIRAVQRVYGDVSGDKKHTFTPKDIYDIAKGDKPGNQQAAIAAFEKMGEIAGYAMATTATLIDGLIVIGGGVSAAREFFMPALLREMRGKIHTMSGDEINRVQMKVYDLDDDSQFASFAQGESREINIYGSTDKVVYDPQKRIGVMTSRIGANRAISLGAYAFALHQIDTKR</sequence>
<evidence type="ECO:0000256" key="1">
    <source>
        <dbReference type="ARBA" id="ARBA00006479"/>
    </source>
</evidence>
<reference evidence="2" key="2">
    <citation type="submission" date="2021-04" db="EMBL/GenBank/DDBJ databases">
        <authorList>
            <person name="Gilroy R."/>
        </authorList>
    </citation>
    <scope>NUCLEOTIDE SEQUENCE</scope>
    <source>
        <strain evidence="2">23274</strain>
    </source>
</reference>
<organism evidence="2 3">
    <name type="scientific">Candidatus Odoribacter faecigallinarum</name>
    <dbReference type="NCBI Taxonomy" id="2838706"/>
    <lineage>
        <taxon>Bacteria</taxon>
        <taxon>Pseudomonadati</taxon>
        <taxon>Bacteroidota</taxon>
        <taxon>Bacteroidia</taxon>
        <taxon>Bacteroidales</taxon>
        <taxon>Odoribacteraceae</taxon>
        <taxon>Odoribacter</taxon>
    </lineage>
</organism>
<accession>A0A9D1V0S8</accession>
<dbReference type="Gene3D" id="3.30.420.40">
    <property type="match status" value="2"/>
</dbReference>
<dbReference type="EMBL" id="DXFT01000112">
    <property type="protein sequence ID" value="HIX03629.1"/>
    <property type="molecule type" value="Genomic_DNA"/>
</dbReference>
<comment type="similarity">
    <text evidence="1">Belongs to the ROK (NagC/XylR) family.</text>
</comment>
<reference evidence="2" key="1">
    <citation type="journal article" date="2021" name="PeerJ">
        <title>Extensive microbial diversity within the chicken gut microbiome revealed by metagenomics and culture.</title>
        <authorList>
            <person name="Gilroy R."/>
            <person name="Ravi A."/>
            <person name="Getino M."/>
            <person name="Pursley I."/>
            <person name="Horton D.L."/>
            <person name="Alikhan N.F."/>
            <person name="Baker D."/>
            <person name="Gharbi K."/>
            <person name="Hall N."/>
            <person name="Watson M."/>
            <person name="Adriaenssens E.M."/>
            <person name="Foster-Nyarko E."/>
            <person name="Jarju S."/>
            <person name="Secka A."/>
            <person name="Antonio M."/>
            <person name="Oren A."/>
            <person name="Chaudhuri R.R."/>
            <person name="La Ragione R."/>
            <person name="Hildebrand F."/>
            <person name="Pallen M.J."/>
        </authorList>
    </citation>
    <scope>NUCLEOTIDE SEQUENCE</scope>
    <source>
        <strain evidence="2">23274</strain>
    </source>
</reference>
<evidence type="ECO:0000313" key="3">
    <source>
        <dbReference type="Proteomes" id="UP000824202"/>
    </source>
</evidence>
<gene>
    <name evidence="2" type="ORF">H9863_05885</name>
</gene>
<comment type="caution">
    <text evidence="2">The sequence shown here is derived from an EMBL/GenBank/DDBJ whole genome shotgun (WGS) entry which is preliminary data.</text>
</comment>